<organism evidence="3 4">
    <name type="scientific">Occallatibacter riparius</name>
    <dbReference type="NCBI Taxonomy" id="1002689"/>
    <lineage>
        <taxon>Bacteria</taxon>
        <taxon>Pseudomonadati</taxon>
        <taxon>Acidobacteriota</taxon>
        <taxon>Terriglobia</taxon>
        <taxon>Terriglobales</taxon>
        <taxon>Acidobacteriaceae</taxon>
        <taxon>Occallatibacter</taxon>
    </lineage>
</organism>
<dbReference type="PROSITE" id="PS51257">
    <property type="entry name" value="PROKAR_LIPOPROTEIN"/>
    <property type="match status" value="1"/>
</dbReference>
<feature type="signal peptide" evidence="1">
    <location>
        <begin position="1"/>
        <end position="21"/>
    </location>
</feature>
<dbReference type="Pfam" id="PF18120">
    <property type="entry name" value="DUF5597"/>
    <property type="match status" value="1"/>
</dbReference>
<evidence type="ECO:0000313" key="4">
    <source>
        <dbReference type="Proteomes" id="UP001059380"/>
    </source>
</evidence>
<dbReference type="EMBL" id="CP093313">
    <property type="protein sequence ID" value="UWZ85450.1"/>
    <property type="molecule type" value="Genomic_DNA"/>
</dbReference>
<feature type="domain" description="DUF5597" evidence="2">
    <location>
        <begin position="398"/>
        <end position="531"/>
    </location>
</feature>
<dbReference type="InterPro" id="IPR040719">
    <property type="entry name" value="DUF5597"/>
</dbReference>
<accession>A0A9J7BUM0</accession>
<dbReference type="InterPro" id="IPR017853">
    <property type="entry name" value="GH"/>
</dbReference>
<dbReference type="AlphaFoldDB" id="A0A9J7BUM0"/>
<evidence type="ECO:0000259" key="2">
    <source>
        <dbReference type="Pfam" id="PF18120"/>
    </source>
</evidence>
<dbReference type="Proteomes" id="UP001059380">
    <property type="component" value="Chromosome"/>
</dbReference>
<dbReference type="FunFam" id="3.20.20.80:FF:000135">
    <property type="entry name" value="Beta-galactosidase, putative, bgl35A"/>
    <property type="match status" value="1"/>
</dbReference>
<dbReference type="RefSeq" id="WP_260794983.1">
    <property type="nucleotide sequence ID" value="NZ_CP093313.1"/>
</dbReference>
<dbReference type="SUPFAM" id="SSF51445">
    <property type="entry name" value="(Trans)glycosidases"/>
    <property type="match status" value="1"/>
</dbReference>
<evidence type="ECO:0000256" key="1">
    <source>
        <dbReference type="SAM" id="SignalP"/>
    </source>
</evidence>
<keyword evidence="4" id="KW-1185">Reference proteome</keyword>
<evidence type="ECO:0000313" key="3">
    <source>
        <dbReference type="EMBL" id="UWZ85450.1"/>
    </source>
</evidence>
<dbReference type="Gene3D" id="3.20.20.80">
    <property type="entry name" value="Glycosidases"/>
    <property type="match status" value="1"/>
</dbReference>
<gene>
    <name evidence="3" type="ORF">MOP44_05785</name>
</gene>
<reference evidence="3" key="1">
    <citation type="submission" date="2021-04" db="EMBL/GenBank/DDBJ databases">
        <title>Phylogenetic analysis of Acidobacteriaceae.</title>
        <authorList>
            <person name="Qiu L."/>
            <person name="Zhang Q."/>
        </authorList>
    </citation>
    <scope>NUCLEOTIDE SEQUENCE</scope>
    <source>
        <strain evidence="3">DSM 25168</strain>
    </source>
</reference>
<feature type="chain" id="PRO_5039933424" evidence="1">
    <location>
        <begin position="22"/>
        <end position="546"/>
    </location>
</feature>
<protein>
    <submittedName>
        <fullName evidence="3">DUF5597 domain-containing protein</fullName>
    </submittedName>
</protein>
<dbReference type="Gene3D" id="2.60.220.20">
    <property type="entry name" value="putative beta-Galactosidase from caulobacter crescentus"/>
    <property type="match status" value="1"/>
</dbReference>
<keyword evidence="1" id="KW-0732">Signal</keyword>
<name>A0A9J7BUM0_9BACT</name>
<dbReference type="KEGG" id="orp:MOP44_05785"/>
<sequence>MMKPSCLFAALLLACPCLALAQKTPAGVHPIPSIAEKDGRFALMVDGSPYLMLGFQANNSSAWPATFDKVFPAAAILHANTIELPVYWEQFEATPGHYDYSNVDAMLVQARAHHVRLVLLWFGTWKNGSSHYTPQWIKQDQQKYPFLVNKDGDTVDSPSTFSPARLEADRHAFAALMRHLRTADPQRTVLMVQVENEAGVWHGIRDYRPEAEKEFAGQVPQKLVDALGKQPGTWRQVFGDAADETFQAWCIATYIEQVAAAGKAEYALPLYTNAALRDPINPGLPGSYESGAPTDQNVQFYKIAAPSLSVIAPDIYMPEYAKYMAVIDQYKRFKNPLLIPETGNAPIYAHYVFAAIGQGAIGFAPFGLDLTAYSNLTEGAEAMGDKSAAGPETRLAPFANEYALLEPIASRLAQANLEGNLRGSSEDPNAHTQTLDFPRWQVDLSYGLPAFGNWIKPKGNNPPDGGAVIVALGPDEFLVTGHHVRVDFTPKFDKAKKRFFLVVEEGNYDASGKWQMKRLWNGDQTDYGLNLIANANYLLRVKLTTY</sequence>
<proteinExistence type="predicted"/>